<dbReference type="EMBL" id="JARKIE010000036">
    <property type="protein sequence ID" value="KAJ7696014.1"/>
    <property type="molecule type" value="Genomic_DNA"/>
</dbReference>
<dbReference type="InterPro" id="IPR000210">
    <property type="entry name" value="BTB/POZ_dom"/>
</dbReference>
<evidence type="ECO:0000313" key="4">
    <source>
        <dbReference type="Proteomes" id="UP001221757"/>
    </source>
</evidence>
<dbReference type="Pfam" id="PF00651">
    <property type="entry name" value="BTB"/>
    <property type="match status" value="1"/>
</dbReference>
<gene>
    <name evidence="3" type="ORF">B0H17DRAFT_1198334</name>
</gene>
<dbReference type="SMART" id="SM00225">
    <property type="entry name" value="BTB"/>
    <property type="match status" value="1"/>
</dbReference>
<reference evidence="3" key="1">
    <citation type="submission" date="2023-03" db="EMBL/GenBank/DDBJ databases">
        <title>Massive genome expansion in bonnet fungi (Mycena s.s.) driven by repeated elements and novel gene families across ecological guilds.</title>
        <authorList>
            <consortium name="Lawrence Berkeley National Laboratory"/>
            <person name="Harder C.B."/>
            <person name="Miyauchi S."/>
            <person name="Viragh M."/>
            <person name="Kuo A."/>
            <person name="Thoen E."/>
            <person name="Andreopoulos B."/>
            <person name="Lu D."/>
            <person name="Skrede I."/>
            <person name="Drula E."/>
            <person name="Henrissat B."/>
            <person name="Morin E."/>
            <person name="Kohler A."/>
            <person name="Barry K."/>
            <person name="LaButti K."/>
            <person name="Morin E."/>
            <person name="Salamov A."/>
            <person name="Lipzen A."/>
            <person name="Mereny Z."/>
            <person name="Hegedus B."/>
            <person name="Baldrian P."/>
            <person name="Stursova M."/>
            <person name="Weitz H."/>
            <person name="Taylor A."/>
            <person name="Grigoriev I.V."/>
            <person name="Nagy L.G."/>
            <person name="Martin F."/>
            <person name="Kauserud H."/>
        </authorList>
    </citation>
    <scope>NUCLEOTIDE SEQUENCE</scope>
    <source>
        <strain evidence="3">CBHHK067</strain>
    </source>
</reference>
<organism evidence="3 4">
    <name type="scientific">Mycena rosella</name>
    <name type="common">Pink bonnet</name>
    <name type="synonym">Agaricus rosellus</name>
    <dbReference type="NCBI Taxonomy" id="1033263"/>
    <lineage>
        <taxon>Eukaryota</taxon>
        <taxon>Fungi</taxon>
        <taxon>Dikarya</taxon>
        <taxon>Basidiomycota</taxon>
        <taxon>Agaricomycotina</taxon>
        <taxon>Agaricomycetes</taxon>
        <taxon>Agaricomycetidae</taxon>
        <taxon>Agaricales</taxon>
        <taxon>Marasmiineae</taxon>
        <taxon>Mycenaceae</taxon>
        <taxon>Mycena</taxon>
    </lineage>
</organism>
<dbReference type="Gene3D" id="3.30.710.10">
    <property type="entry name" value="Potassium Channel Kv1.1, Chain A"/>
    <property type="match status" value="1"/>
</dbReference>
<keyword evidence="4" id="KW-1185">Reference proteome</keyword>
<feature type="region of interest" description="Disordered" evidence="1">
    <location>
        <begin position="50"/>
        <end position="72"/>
    </location>
</feature>
<evidence type="ECO:0000313" key="3">
    <source>
        <dbReference type="EMBL" id="KAJ7696014.1"/>
    </source>
</evidence>
<feature type="domain" description="BTB" evidence="2">
    <location>
        <begin position="17"/>
        <end position="48"/>
    </location>
</feature>
<proteinExistence type="predicted"/>
<dbReference type="CDD" id="cd18186">
    <property type="entry name" value="BTB_POZ_ZBTB_KLHL-like"/>
    <property type="match status" value="1"/>
</dbReference>
<dbReference type="PROSITE" id="PS50097">
    <property type="entry name" value="BTB"/>
    <property type="match status" value="1"/>
</dbReference>
<accession>A0AAD7GL40</accession>
<dbReference type="AlphaFoldDB" id="A0AAD7GL40"/>
<name>A0AAD7GL40_MYCRO</name>
<sequence>MPTQPNAPSPYDDPVHADIILQSSDNVNFFVYKLLLSLVSPVFKDMFTLPQPAKSPSDATNGRDGGKNEETTVHPVIPVAEDSDTLHRLLTWCDPRGSPATGTLEEIQVVLRVADKYDMQAVANRVGEMLAYGLAGLCPSGSGAVRIYAIAVRYSLAALAQKAAKLSLRAKWEDLMNEDVPELEHIPGSALHRLQQYRIACGAVAKKVAMDWTWVPDATGLVSECQVCASGAPPRHWSKWWAQYMSVAAEELYRNPSGATISPELAIIPLAHLGSCSDCGRTQGETYRALVRFNPTFIKEIDRAVGEVPGVTLH</sequence>
<protein>
    <recommendedName>
        <fullName evidence="2">BTB domain-containing protein</fullName>
    </recommendedName>
</protein>
<dbReference type="SUPFAM" id="SSF54695">
    <property type="entry name" value="POZ domain"/>
    <property type="match status" value="1"/>
</dbReference>
<evidence type="ECO:0000259" key="2">
    <source>
        <dbReference type="PROSITE" id="PS50097"/>
    </source>
</evidence>
<dbReference type="Proteomes" id="UP001221757">
    <property type="component" value="Unassembled WGS sequence"/>
</dbReference>
<dbReference type="InterPro" id="IPR011333">
    <property type="entry name" value="SKP1/BTB/POZ_sf"/>
</dbReference>
<comment type="caution">
    <text evidence="3">The sequence shown here is derived from an EMBL/GenBank/DDBJ whole genome shotgun (WGS) entry which is preliminary data.</text>
</comment>
<evidence type="ECO:0000256" key="1">
    <source>
        <dbReference type="SAM" id="MobiDB-lite"/>
    </source>
</evidence>